<dbReference type="CDD" id="cd06263">
    <property type="entry name" value="MAM"/>
    <property type="match status" value="1"/>
</dbReference>
<dbReference type="Gene3D" id="3.90.215.10">
    <property type="entry name" value="Gamma Fibrinogen, chain A, domain 1"/>
    <property type="match status" value="1"/>
</dbReference>
<evidence type="ECO:0000313" key="12">
    <source>
        <dbReference type="Proteomes" id="UP000683360"/>
    </source>
</evidence>
<dbReference type="AlphaFoldDB" id="A0A8S3RQS8"/>
<evidence type="ECO:0000259" key="10">
    <source>
        <dbReference type="PROSITE" id="PS51864"/>
    </source>
</evidence>
<dbReference type="InterPro" id="IPR034035">
    <property type="entry name" value="Astacin-like_dom"/>
</dbReference>
<dbReference type="Gene3D" id="3.40.390.10">
    <property type="entry name" value="Collagenase (Catalytic Domain)"/>
    <property type="match status" value="1"/>
</dbReference>
<evidence type="ECO:0000256" key="7">
    <source>
        <dbReference type="RuleBase" id="RU361183"/>
    </source>
</evidence>
<dbReference type="PROSITE" id="PS51406">
    <property type="entry name" value="FIBRINOGEN_C_2"/>
    <property type="match status" value="1"/>
</dbReference>
<feature type="chain" id="PRO_5035959537" description="Metalloendopeptidase" evidence="7">
    <location>
        <begin position="22"/>
        <end position="672"/>
    </location>
</feature>
<sequence>MFFTASLFAICLLGTARLHKASILYDRRNVVSTSQTGVCLYGEAAERILSLALAMKDSNPKCHRRRPRDCNDIPELCPSDVYTVYPRYSNGFDVYCEMKIDGGHWTVFQRRENGAVDFFRGWDDYKHGFGDIEHEFWLGNKQMHSLTAQGRYEMRIDLSDFDGNHAFAKYKDFKIGDATSKFKLTATGYNGTAGNSLAHHNGNAFSTKDMDNDNSKSNCATFTLALGDSCLTLLGQDEHFSSSITGGVSGTSCTGADQNPEEAGFFEGDIEIEPGEEPYLRNAVANHRLLWPHGVVPWTIDAVHSRQASHVQVFHDAMNEIMEKTKVNGKKCIDFQPRKAEHGYMQFTYGSGCHTPIGYHSTRRSDVTLGTGCLRKGTVMHEILHGLGFWHEQSRADRDNYVTVHWKNIQTSHARNFDKYQLGTQIDHLGMPYDYGSVMHYPAYAFAIDRHQMTLEPKQSGVTIGQRVRLSETDAKEIQILYGCIPRGSVGTVTAAPGASTHAPDISHVSTPTATCSFDAGLCGWLQSTSDNIDWRTGMGSTPSRNTGPHADHSGTSGGHYLFLESSGQTNKNAILVSPQYQPGTYCFSAWFNMYGHEMGYIYFELLIGGRKHAMRSYHGDHGDRWMHVQTQVNVKGSHAFSFQIEGRTGTSYHSDLAIDDVSVTPGACSHG</sequence>
<dbReference type="InterPro" id="IPR006026">
    <property type="entry name" value="Peptidase_Metallo"/>
</dbReference>
<feature type="binding site" evidence="6">
    <location>
        <position position="391"/>
    </location>
    <ligand>
        <name>Zn(2+)</name>
        <dbReference type="ChEBI" id="CHEBI:29105"/>
        <note>catalytic</note>
    </ligand>
</feature>
<keyword evidence="3 6" id="KW-0378">Hydrolase</keyword>
<keyword evidence="7" id="KW-0732">Signal</keyword>
<feature type="domain" description="Fibrinogen C-terminal" evidence="9">
    <location>
        <begin position="61"/>
        <end position="220"/>
    </location>
</feature>
<dbReference type="PANTHER" id="PTHR10127:SF780">
    <property type="entry name" value="METALLOENDOPEPTIDASE"/>
    <property type="match status" value="1"/>
</dbReference>
<dbReference type="InterPro" id="IPR000998">
    <property type="entry name" value="MAM_dom"/>
</dbReference>
<dbReference type="InterPro" id="IPR013320">
    <property type="entry name" value="ConA-like_dom_sf"/>
</dbReference>
<evidence type="ECO:0000256" key="3">
    <source>
        <dbReference type="ARBA" id="ARBA00022801"/>
    </source>
</evidence>
<dbReference type="SMART" id="SM00137">
    <property type="entry name" value="MAM"/>
    <property type="match status" value="1"/>
</dbReference>
<dbReference type="CDD" id="cd04280">
    <property type="entry name" value="ZnMc_astacin_like"/>
    <property type="match status" value="1"/>
</dbReference>
<dbReference type="Pfam" id="PF00147">
    <property type="entry name" value="Fibrinogen_C"/>
    <property type="match status" value="1"/>
</dbReference>
<feature type="signal peptide" evidence="7">
    <location>
        <begin position="1"/>
        <end position="21"/>
    </location>
</feature>
<dbReference type="Gene3D" id="2.60.120.200">
    <property type="match status" value="1"/>
</dbReference>
<dbReference type="SMART" id="SM00235">
    <property type="entry name" value="ZnMc"/>
    <property type="match status" value="1"/>
</dbReference>
<dbReference type="CDD" id="cd00087">
    <property type="entry name" value="FReD"/>
    <property type="match status" value="1"/>
</dbReference>
<feature type="domain" description="Peptidase M12A" evidence="10">
    <location>
        <begin position="282"/>
        <end position="485"/>
    </location>
</feature>
<proteinExistence type="predicted"/>
<dbReference type="Pfam" id="PF01400">
    <property type="entry name" value="Astacin"/>
    <property type="match status" value="1"/>
</dbReference>
<protein>
    <recommendedName>
        <fullName evidence="7">Metalloendopeptidase</fullName>
        <ecNumber evidence="7">3.4.24.-</ecNumber>
    </recommendedName>
</protein>
<dbReference type="InterPro" id="IPR001506">
    <property type="entry name" value="Peptidase_M12A"/>
</dbReference>
<comment type="caution">
    <text evidence="11">The sequence shown here is derived from an EMBL/GenBank/DDBJ whole genome shotgun (WGS) entry which is preliminary data.</text>
</comment>
<dbReference type="GO" id="GO:0016020">
    <property type="term" value="C:membrane"/>
    <property type="evidence" value="ECO:0007669"/>
    <property type="project" value="InterPro"/>
</dbReference>
<dbReference type="InterPro" id="IPR024079">
    <property type="entry name" value="MetalloPept_cat_dom_sf"/>
</dbReference>
<dbReference type="SUPFAM" id="SSF56496">
    <property type="entry name" value="Fibrinogen C-terminal domain-like"/>
    <property type="match status" value="1"/>
</dbReference>
<dbReference type="PROSITE" id="PS51864">
    <property type="entry name" value="ASTACIN"/>
    <property type="match status" value="1"/>
</dbReference>
<evidence type="ECO:0000256" key="1">
    <source>
        <dbReference type="ARBA" id="ARBA00022670"/>
    </source>
</evidence>
<dbReference type="EMBL" id="CAJPWZ010001115">
    <property type="protein sequence ID" value="CAG2208651.1"/>
    <property type="molecule type" value="Genomic_DNA"/>
</dbReference>
<keyword evidence="1 6" id="KW-0645">Protease</keyword>
<comment type="caution">
    <text evidence="6">Lacks conserved residue(s) required for the propagation of feature annotation.</text>
</comment>
<dbReference type="SUPFAM" id="SSF49899">
    <property type="entry name" value="Concanavalin A-like lectins/glucanases"/>
    <property type="match status" value="1"/>
</dbReference>
<dbReference type="PROSITE" id="PS50060">
    <property type="entry name" value="MAM_2"/>
    <property type="match status" value="1"/>
</dbReference>
<dbReference type="InterPro" id="IPR036056">
    <property type="entry name" value="Fibrinogen-like_C"/>
</dbReference>
<keyword evidence="2 6" id="KW-0479">Metal-binding</keyword>
<feature type="binding site" evidence="6">
    <location>
        <position position="385"/>
    </location>
    <ligand>
        <name>Zn(2+)</name>
        <dbReference type="ChEBI" id="CHEBI:29105"/>
        <note>catalytic</note>
    </ligand>
</feature>
<dbReference type="InterPro" id="IPR002181">
    <property type="entry name" value="Fibrinogen_a/b/g_C_dom"/>
</dbReference>
<dbReference type="EC" id="3.4.24.-" evidence="7"/>
<dbReference type="Pfam" id="PF00629">
    <property type="entry name" value="MAM"/>
    <property type="match status" value="1"/>
</dbReference>
<organism evidence="11 12">
    <name type="scientific">Mytilus edulis</name>
    <name type="common">Blue mussel</name>
    <dbReference type="NCBI Taxonomy" id="6550"/>
    <lineage>
        <taxon>Eukaryota</taxon>
        <taxon>Metazoa</taxon>
        <taxon>Spiralia</taxon>
        <taxon>Lophotrochozoa</taxon>
        <taxon>Mollusca</taxon>
        <taxon>Bivalvia</taxon>
        <taxon>Autobranchia</taxon>
        <taxon>Pteriomorphia</taxon>
        <taxon>Mytilida</taxon>
        <taxon>Mytiloidea</taxon>
        <taxon>Mytilidae</taxon>
        <taxon>Mytilinae</taxon>
        <taxon>Mytilus</taxon>
    </lineage>
</organism>
<keyword evidence="5 6" id="KW-0482">Metalloprotease</keyword>
<feature type="domain" description="MAM" evidence="8">
    <location>
        <begin position="514"/>
        <end position="671"/>
    </location>
</feature>
<dbReference type="PANTHER" id="PTHR10127">
    <property type="entry name" value="DISCOIDIN, CUB, EGF, LAMININ , AND ZINC METALLOPROTEASE DOMAIN CONTAINING"/>
    <property type="match status" value="1"/>
</dbReference>
<keyword evidence="4 6" id="KW-0862">Zinc</keyword>
<evidence type="ECO:0000256" key="2">
    <source>
        <dbReference type="ARBA" id="ARBA00022723"/>
    </source>
</evidence>
<dbReference type="GO" id="GO:0006508">
    <property type="term" value="P:proteolysis"/>
    <property type="evidence" value="ECO:0007669"/>
    <property type="project" value="UniProtKB-KW"/>
</dbReference>
<dbReference type="SUPFAM" id="SSF55486">
    <property type="entry name" value="Metalloproteases ('zincins'), catalytic domain"/>
    <property type="match status" value="1"/>
</dbReference>
<keyword evidence="12" id="KW-1185">Reference proteome</keyword>
<dbReference type="Proteomes" id="UP000683360">
    <property type="component" value="Unassembled WGS sequence"/>
</dbReference>
<evidence type="ECO:0000259" key="9">
    <source>
        <dbReference type="PROSITE" id="PS51406"/>
    </source>
</evidence>
<accession>A0A8S3RQS8</accession>
<evidence type="ECO:0000256" key="5">
    <source>
        <dbReference type="ARBA" id="ARBA00023049"/>
    </source>
</evidence>
<evidence type="ECO:0000256" key="6">
    <source>
        <dbReference type="PROSITE-ProRule" id="PRU01211"/>
    </source>
</evidence>
<dbReference type="GO" id="GO:0008270">
    <property type="term" value="F:zinc ion binding"/>
    <property type="evidence" value="ECO:0007669"/>
    <property type="project" value="UniProtKB-UniRule"/>
</dbReference>
<evidence type="ECO:0000313" key="11">
    <source>
        <dbReference type="EMBL" id="CAG2208651.1"/>
    </source>
</evidence>
<comment type="cofactor">
    <cofactor evidence="6 7">
        <name>Zn(2+)</name>
        <dbReference type="ChEBI" id="CHEBI:29105"/>
    </cofactor>
    <text evidence="6 7">Binds 1 zinc ion per subunit.</text>
</comment>
<dbReference type="InterPro" id="IPR014716">
    <property type="entry name" value="Fibrinogen_a/b/g_C_1"/>
</dbReference>
<feature type="active site" evidence="6">
    <location>
        <position position="382"/>
    </location>
</feature>
<evidence type="ECO:0000259" key="8">
    <source>
        <dbReference type="PROSITE" id="PS50060"/>
    </source>
</evidence>
<evidence type="ECO:0000256" key="4">
    <source>
        <dbReference type="ARBA" id="ARBA00022833"/>
    </source>
</evidence>
<dbReference type="PRINTS" id="PR00480">
    <property type="entry name" value="ASTACIN"/>
</dbReference>
<feature type="binding site" evidence="6">
    <location>
        <position position="381"/>
    </location>
    <ligand>
        <name>Zn(2+)</name>
        <dbReference type="ChEBI" id="CHEBI:29105"/>
        <note>catalytic</note>
    </ligand>
</feature>
<name>A0A8S3RQS8_MYTED</name>
<dbReference type="SMART" id="SM00186">
    <property type="entry name" value="FBG"/>
    <property type="match status" value="1"/>
</dbReference>
<dbReference type="GO" id="GO:0004222">
    <property type="term" value="F:metalloendopeptidase activity"/>
    <property type="evidence" value="ECO:0007669"/>
    <property type="project" value="UniProtKB-UniRule"/>
</dbReference>
<dbReference type="OrthoDB" id="291007at2759"/>
<gene>
    <name evidence="11" type="ORF">MEDL_22844</name>
</gene>
<reference evidence="11" key="1">
    <citation type="submission" date="2021-03" db="EMBL/GenBank/DDBJ databases">
        <authorList>
            <person name="Bekaert M."/>
        </authorList>
    </citation>
    <scope>NUCLEOTIDE SEQUENCE</scope>
</reference>